<dbReference type="EMBL" id="JAAOAN010000057">
    <property type="protein sequence ID" value="KAF5723752.1"/>
    <property type="molecule type" value="Genomic_DNA"/>
</dbReference>
<sequence>MAENAELRRDLHRAQRTSLQLLDAQEESAQRIRVLQQNKYSLEQEVADLRSKLSFATDTIITEMRDKLNDATVASSMINALKEQIADQTDTIQQLETQKKSTSIEIGRLNAEKTHMNIQINQLRQQIAENRRSRRGRKRNSVPAESQRFPPL</sequence>
<reference evidence="3 4" key="1">
    <citation type="submission" date="2020-05" db="EMBL/GenBank/DDBJ databases">
        <title>Identification and distribution of gene clusters putatively required for synthesis of sphingolipid metabolism inhibitors in phylogenetically diverse species of the filamentous fungus Fusarium.</title>
        <authorList>
            <person name="Kim H.-S."/>
            <person name="Busman M."/>
            <person name="Brown D.W."/>
            <person name="Divon H."/>
            <person name="Uhlig S."/>
            <person name="Proctor R.H."/>
        </authorList>
    </citation>
    <scope>NUCLEOTIDE SEQUENCE [LARGE SCALE GENOMIC DNA]</scope>
    <source>
        <strain evidence="3 4">NRRL 66235</strain>
    </source>
</reference>
<keyword evidence="1" id="KW-0175">Coiled coil</keyword>
<gene>
    <name evidence="3" type="ORF">FMUND_1488</name>
</gene>
<comment type="caution">
    <text evidence="3">The sequence shown here is derived from an EMBL/GenBank/DDBJ whole genome shotgun (WGS) entry which is preliminary data.</text>
</comment>
<accession>A0A8H5Z6D2</accession>
<proteinExistence type="predicted"/>
<name>A0A8H5Z6D2_9HYPO</name>
<organism evidence="3 4">
    <name type="scientific">Fusarium mundagurra</name>
    <dbReference type="NCBI Taxonomy" id="1567541"/>
    <lineage>
        <taxon>Eukaryota</taxon>
        <taxon>Fungi</taxon>
        <taxon>Dikarya</taxon>
        <taxon>Ascomycota</taxon>
        <taxon>Pezizomycotina</taxon>
        <taxon>Sordariomycetes</taxon>
        <taxon>Hypocreomycetidae</taxon>
        <taxon>Hypocreales</taxon>
        <taxon>Nectriaceae</taxon>
        <taxon>Fusarium</taxon>
        <taxon>Fusarium fujikuroi species complex</taxon>
    </lineage>
</organism>
<protein>
    <submittedName>
        <fullName evidence="3">Uncharacterized protein</fullName>
    </submittedName>
</protein>
<evidence type="ECO:0000256" key="2">
    <source>
        <dbReference type="SAM" id="MobiDB-lite"/>
    </source>
</evidence>
<feature type="coiled-coil region" evidence="1">
    <location>
        <begin position="78"/>
        <end position="126"/>
    </location>
</feature>
<dbReference type="Proteomes" id="UP000544331">
    <property type="component" value="Unassembled WGS sequence"/>
</dbReference>
<evidence type="ECO:0000256" key="1">
    <source>
        <dbReference type="SAM" id="Coils"/>
    </source>
</evidence>
<keyword evidence="4" id="KW-1185">Reference proteome</keyword>
<feature type="region of interest" description="Disordered" evidence="2">
    <location>
        <begin position="129"/>
        <end position="152"/>
    </location>
</feature>
<evidence type="ECO:0000313" key="4">
    <source>
        <dbReference type="Proteomes" id="UP000544331"/>
    </source>
</evidence>
<evidence type="ECO:0000313" key="3">
    <source>
        <dbReference type="EMBL" id="KAF5723752.1"/>
    </source>
</evidence>
<dbReference type="OrthoDB" id="5089449at2759"/>
<dbReference type="Gene3D" id="1.10.287.1490">
    <property type="match status" value="1"/>
</dbReference>
<dbReference type="AlphaFoldDB" id="A0A8H5Z6D2"/>